<keyword evidence="9" id="KW-0456">Lyase</keyword>
<dbReference type="GO" id="GO:0031514">
    <property type="term" value="C:motile cilium"/>
    <property type="evidence" value="ECO:0007669"/>
    <property type="project" value="UniProtKB-SubCell"/>
</dbReference>
<dbReference type="EMBL" id="AB126950">
    <property type="protein sequence ID" value="BAD20735.1"/>
    <property type="molecule type" value="mRNA"/>
</dbReference>
<accession>Q6L883</accession>
<dbReference type="Gene3D" id="3.30.70.1230">
    <property type="entry name" value="Nucleotide cyclase"/>
    <property type="match status" value="2"/>
</dbReference>
<dbReference type="InterPro" id="IPR029787">
    <property type="entry name" value="Nucleotide_cyclase"/>
</dbReference>
<reference evidence="9" key="1">
    <citation type="journal article" date="2004" name="Photochem. Photobiol. Sci.">
        <title>The origin of photoactivated adenylyl cyclase (PAC), the Euglena blue-light receptor: phylogenetic analysis of orthologues of PAC subunits from several euglenoids and trypanosome-type adenylyl cyclases from Euglena gracilis.</title>
        <authorList>
            <person name="Koumura Y."/>
            <person name="Suzuki T."/>
            <person name="Yoshikawa S."/>
            <person name="Watanabe M."/>
            <person name="Iseki M."/>
        </authorList>
    </citation>
    <scope>NUCLEOTIDE SEQUENCE</scope>
</reference>
<evidence type="ECO:0000313" key="9">
    <source>
        <dbReference type="EMBL" id="BAD20735.1"/>
    </source>
</evidence>
<feature type="domain" description="Guanylate cyclase" evidence="7">
    <location>
        <begin position="205"/>
        <end position="333"/>
    </location>
</feature>
<protein>
    <submittedName>
        <fullName evidence="9">Putative beta subunit of photoactivated adenylyl cyclase</fullName>
        <ecNumber evidence="9">4.6.1.1</ecNumber>
    </submittedName>
</protein>
<feature type="domain" description="BLUF" evidence="8">
    <location>
        <begin position="56"/>
        <end position="149"/>
    </location>
</feature>
<dbReference type="SMART" id="SM01034">
    <property type="entry name" value="BLUF"/>
    <property type="match status" value="2"/>
</dbReference>
<dbReference type="PANTHER" id="PTHR43081:SF1">
    <property type="entry name" value="ADENYLATE CYCLASE, TERMINAL-DIFFERENTIATION SPECIFIC"/>
    <property type="match status" value="1"/>
</dbReference>
<dbReference type="Pfam" id="PF04940">
    <property type="entry name" value="BLUF"/>
    <property type="match status" value="2"/>
</dbReference>
<dbReference type="InterPro" id="IPR036046">
    <property type="entry name" value="Acylphosphatase-like_dom_sf"/>
</dbReference>
<proteinExistence type="evidence at transcript level"/>
<comment type="subcellular location">
    <subcellularLocation>
        <location evidence="1">Cell projection</location>
        <location evidence="1">Cilium</location>
        <location evidence="1">Flagellum</location>
    </subcellularLocation>
</comment>
<dbReference type="InterPro" id="IPR001054">
    <property type="entry name" value="A/G_cyclase"/>
</dbReference>
<evidence type="ECO:0000256" key="3">
    <source>
        <dbReference type="ARBA" id="ARBA00022737"/>
    </source>
</evidence>
<dbReference type="PROSITE" id="PS50925">
    <property type="entry name" value="BLUF"/>
    <property type="match status" value="2"/>
</dbReference>
<evidence type="ECO:0000256" key="5">
    <source>
        <dbReference type="ARBA" id="ARBA00023069"/>
    </source>
</evidence>
<dbReference type="PROSITE" id="PS50125">
    <property type="entry name" value="GUANYLATE_CYCLASE_2"/>
    <property type="match status" value="2"/>
</dbReference>
<dbReference type="FunFam" id="3.30.70.100:FF:000061">
    <property type="entry name" value="Photoactivated adenylate cyclase subunit beta-like protein 1224-5/1F"/>
    <property type="match status" value="1"/>
</dbReference>
<keyword evidence="4" id="KW-0282">Flagellum</keyword>
<evidence type="ECO:0000256" key="2">
    <source>
        <dbReference type="ARBA" id="ARBA00011103"/>
    </source>
</evidence>
<dbReference type="SUPFAM" id="SSF54975">
    <property type="entry name" value="Acylphosphatase/BLUF domain-like"/>
    <property type="match status" value="2"/>
</dbReference>
<dbReference type="InterPro" id="IPR007024">
    <property type="entry name" value="BLUF_domain"/>
</dbReference>
<dbReference type="EC" id="4.6.1.1" evidence="9"/>
<comment type="subunit">
    <text evidence="2">Heterotetramer of two alpha and two beta subunits.</text>
</comment>
<dbReference type="FunFam" id="3.30.70.100:FF:000064">
    <property type="entry name" value="Photoactivated adenylate cyclase subunit beta-like protein ST"/>
    <property type="match status" value="1"/>
</dbReference>
<evidence type="ECO:0000256" key="6">
    <source>
        <dbReference type="ARBA" id="ARBA00023273"/>
    </source>
</evidence>
<dbReference type="GO" id="GO:0009882">
    <property type="term" value="F:blue light photoreceptor activity"/>
    <property type="evidence" value="ECO:0007669"/>
    <property type="project" value="InterPro"/>
</dbReference>
<evidence type="ECO:0000256" key="4">
    <source>
        <dbReference type="ARBA" id="ARBA00022846"/>
    </source>
</evidence>
<evidence type="ECO:0000256" key="1">
    <source>
        <dbReference type="ARBA" id="ARBA00004230"/>
    </source>
</evidence>
<dbReference type="CDD" id="cd07302">
    <property type="entry name" value="CHD"/>
    <property type="match status" value="2"/>
</dbReference>
<dbReference type="Gene3D" id="3.30.70.100">
    <property type="match status" value="2"/>
</dbReference>
<dbReference type="GO" id="GO:0009190">
    <property type="term" value="P:cyclic nucleotide biosynthetic process"/>
    <property type="evidence" value="ECO:0007669"/>
    <property type="project" value="InterPro"/>
</dbReference>
<name>Q6L883_9EUGL</name>
<keyword evidence="6" id="KW-0966">Cell projection</keyword>
<dbReference type="FunFam" id="3.30.70.1230:FF:000065">
    <property type="entry name" value="Photoactivated adenylate cyclase subunit alpha-like protein ST"/>
    <property type="match status" value="1"/>
</dbReference>
<evidence type="ECO:0000259" key="8">
    <source>
        <dbReference type="PROSITE" id="PS50925"/>
    </source>
</evidence>
<evidence type="ECO:0000259" key="7">
    <source>
        <dbReference type="PROSITE" id="PS50125"/>
    </source>
</evidence>
<organism evidence="9">
    <name type="scientific">Euglena quartana</name>
    <dbReference type="NCBI Taxonomy" id="56462"/>
    <lineage>
        <taxon>Eukaryota</taxon>
        <taxon>Discoba</taxon>
        <taxon>Euglenozoa</taxon>
        <taxon>Euglenida</taxon>
        <taxon>Spirocuta</taxon>
        <taxon>Euglenophyceae</taxon>
        <taxon>Euglenales</taxon>
        <taxon>Euglenaceae</taxon>
        <taxon>Euglena</taxon>
    </lineage>
</organism>
<sequence>MHVLIWKKGQQIKTFHTLDEAAQFKAASNIDDAQIFNVSVTPAISASGGSNEATNLRRLMYLSKSTNPEECTPQFLAELGRISSIRNKEIGVSGFLMYSAPFFFQVIEGTDEDLDFLFSKISMDDRHDRCIVLANGPCTGRMYGDWHMKDSHIDSITTHPAMKTILYQIARSFSSMWSYLPKSTGNMLLLGKDPAAQPPVPMSVVVTFLYLVEFGTILSKPNLTEQAAEVLSTFVDVCVKNVEGSGGNIAKFITGVCMAYWPINRAEDAIQAIQQISDDLAQLRSQQPPGSAISLMYSQAGVHYGRALLCNAGTRKSDFTLLGDCINTTSRIATLAKKLKTPLLFSFEVRCLLGDEMREEIESAGMHQVKGRDKPVVVYQFPGATLDVEVVKQKIEQFNPGRFRCQMPVVDYDTLLPSQRPPIFDETQRDVIKPRVPGMQRRDSLADRLAMIAKLAGTTGGAAGAGDSTLVTLTYISQTVRPMSRLDLAAIMRVATRRNAQQGITGTLLHVSGLFVQTLEGPRSAVLGLYMRIRQDPRHKDVVTVHLAPISERVYPPDWTLTTATEQMLSTFPPLQDVLSQLAKSFTSLETYVPSTVVRYLTAGNNPRNLVPVSCGVVMLATDICSFTSLTEKSSLTEVWLICNTFIDACTNAICQAGGEVIKLIGDCVTAYFPGTAADNAVSAAQELITFCRELREAFVDVLDVRGCIYCGVGLDFGQVVMAQCGTLGLSEYAVAGAVSARVMEVEALTREVGRAIVLTEPLADRLCPQMQEMGIVPSPQAIDGLPCYGVAGDEFVLDVDTIKRSIKNFHAARSGEKLNVSGLANGDLEESMTGSPLRATINDFRVSPGRVRRGDSVRRSPSIAGRYGVATR</sequence>
<dbReference type="SUPFAM" id="SSF55073">
    <property type="entry name" value="Nucleotide cyclase"/>
    <property type="match status" value="2"/>
</dbReference>
<keyword evidence="5" id="KW-0969">Cilium</keyword>
<feature type="domain" description="Guanylate cyclase" evidence="7">
    <location>
        <begin position="618"/>
        <end position="747"/>
    </location>
</feature>
<feature type="domain" description="BLUF" evidence="8">
    <location>
        <begin position="470"/>
        <end position="562"/>
    </location>
</feature>
<keyword evidence="3" id="KW-0677">Repeat</keyword>
<dbReference type="FunFam" id="3.30.70.1230:FF:000058">
    <property type="entry name" value="Photoactivated adenylate cyclase subunit beta-like protein FB"/>
    <property type="match status" value="1"/>
</dbReference>
<dbReference type="GO" id="GO:0004016">
    <property type="term" value="F:adenylate cyclase activity"/>
    <property type="evidence" value="ECO:0007669"/>
    <property type="project" value="UniProtKB-EC"/>
</dbReference>
<dbReference type="GO" id="GO:0071949">
    <property type="term" value="F:FAD binding"/>
    <property type="evidence" value="ECO:0007669"/>
    <property type="project" value="InterPro"/>
</dbReference>
<dbReference type="InterPro" id="IPR050697">
    <property type="entry name" value="Adenylyl/Guanylyl_Cyclase_3/4"/>
</dbReference>
<dbReference type="AlphaFoldDB" id="Q6L883"/>
<dbReference type="PANTHER" id="PTHR43081">
    <property type="entry name" value="ADENYLATE CYCLASE, TERMINAL-DIFFERENTIATION SPECIFIC-RELATED"/>
    <property type="match status" value="1"/>
</dbReference>